<comment type="caution">
    <text evidence="3">The sequence shown here is derived from an EMBL/GenBank/DDBJ whole genome shotgun (WGS) entry which is preliminary data.</text>
</comment>
<accession>A0A918PA28</accession>
<organism evidence="3 4">
    <name type="scientific">Novosphingobium colocasiae</name>
    <dbReference type="NCBI Taxonomy" id="1256513"/>
    <lineage>
        <taxon>Bacteria</taxon>
        <taxon>Pseudomonadati</taxon>
        <taxon>Pseudomonadota</taxon>
        <taxon>Alphaproteobacteria</taxon>
        <taxon>Sphingomonadales</taxon>
        <taxon>Sphingomonadaceae</taxon>
        <taxon>Novosphingobium</taxon>
    </lineage>
</organism>
<dbReference type="EMBL" id="BMZA01000001">
    <property type="protein sequence ID" value="GGY93635.1"/>
    <property type="molecule type" value="Genomic_DNA"/>
</dbReference>
<name>A0A918PA28_9SPHN</name>
<dbReference type="RefSeq" id="WP_189619560.1">
    <property type="nucleotide sequence ID" value="NZ_BMZA01000001.1"/>
</dbReference>
<protein>
    <submittedName>
        <fullName evidence="3">Uncharacterized protein</fullName>
    </submittedName>
</protein>
<gene>
    <name evidence="3" type="ORF">GCM10011614_05740</name>
</gene>
<evidence type="ECO:0000256" key="2">
    <source>
        <dbReference type="SAM" id="Phobius"/>
    </source>
</evidence>
<feature type="region of interest" description="Disordered" evidence="1">
    <location>
        <begin position="1"/>
        <end position="26"/>
    </location>
</feature>
<feature type="region of interest" description="Disordered" evidence="1">
    <location>
        <begin position="299"/>
        <end position="329"/>
    </location>
</feature>
<keyword evidence="4" id="KW-1185">Reference proteome</keyword>
<evidence type="ECO:0000256" key="1">
    <source>
        <dbReference type="SAM" id="MobiDB-lite"/>
    </source>
</evidence>
<keyword evidence="2" id="KW-1133">Transmembrane helix</keyword>
<feature type="compositionally biased region" description="Pro residues" evidence="1">
    <location>
        <begin position="309"/>
        <end position="329"/>
    </location>
</feature>
<keyword evidence="2" id="KW-0812">Transmembrane</keyword>
<keyword evidence="2" id="KW-0472">Membrane</keyword>
<dbReference type="Proteomes" id="UP000648075">
    <property type="component" value="Unassembled WGS sequence"/>
</dbReference>
<evidence type="ECO:0000313" key="4">
    <source>
        <dbReference type="Proteomes" id="UP000648075"/>
    </source>
</evidence>
<feature type="transmembrane region" description="Helical" evidence="2">
    <location>
        <begin position="33"/>
        <end position="52"/>
    </location>
</feature>
<sequence>MQDDPDLSPAAPGYTAASNPPPARRRGSARGQLVVALLAFATGGALVIWASIQGYLPRYLGAPAPAVTQTAPAVEPDAADAGRAAAGDLAGAASSAAKGSPETVASLEGRLAMLEDRLSRIDYQSGAIVGNTARAEGMLIAFAARRMVDRGEPLSYVADQLRLRFANAQPRAVQTIIDFSRKPVTIDELSARLEALSPQLSNTAGSVGLWSRVRREVTGLFVVRSDNASLVTPSARIDRARLMLSSRRIGGAIEEVERLPGADSATNWIADARRYQEAQRALDLLETTAMLEPHRLADGAGHAVNQPSPLAPAPAATPPTASPTPAAPD</sequence>
<proteinExistence type="predicted"/>
<reference evidence="3" key="1">
    <citation type="journal article" date="2014" name="Int. J. Syst. Evol. Microbiol.">
        <title>Complete genome sequence of Corynebacterium casei LMG S-19264T (=DSM 44701T), isolated from a smear-ripened cheese.</title>
        <authorList>
            <consortium name="US DOE Joint Genome Institute (JGI-PGF)"/>
            <person name="Walter F."/>
            <person name="Albersmeier A."/>
            <person name="Kalinowski J."/>
            <person name="Ruckert C."/>
        </authorList>
    </citation>
    <scope>NUCLEOTIDE SEQUENCE</scope>
    <source>
        <strain evidence="3">KCTC 32255</strain>
    </source>
</reference>
<dbReference type="AlphaFoldDB" id="A0A918PA28"/>
<evidence type="ECO:0000313" key="3">
    <source>
        <dbReference type="EMBL" id="GGY93635.1"/>
    </source>
</evidence>
<reference evidence="3" key="2">
    <citation type="submission" date="2020-09" db="EMBL/GenBank/DDBJ databases">
        <authorList>
            <person name="Sun Q."/>
            <person name="Kim S."/>
        </authorList>
    </citation>
    <scope>NUCLEOTIDE SEQUENCE</scope>
    <source>
        <strain evidence="3">KCTC 32255</strain>
    </source>
</reference>